<dbReference type="UniPathway" id="UPA00009"/>
<dbReference type="PROSITE" id="PS00375">
    <property type="entry name" value="UDPGT"/>
    <property type="match status" value="1"/>
</dbReference>
<dbReference type="InterPro" id="IPR002213">
    <property type="entry name" value="UDP_glucos_trans"/>
</dbReference>
<evidence type="ECO:0000256" key="1">
    <source>
        <dbReference type="ARBA" id="ARBA00004935"/>
    </source>
</evidence>
<dbReference type="Gene3D" id="3.40.50.2000">
    <property type="entry name" value="Glycogen Phosphorylase B"/>
    <property type="match status" value="2"/>
</dbReference>
<dbReference type="GO" id="GO:0047213">
    <property type="term" value="F:anthocyanidin 3-O-glucosyltransferase activity"/>
    <property type="evidence" value="ECO:0007669"/>
    <property type="project" value="UniProtKB-EC"/>
</dbReference>
<evidence type="ECO:0000256" key="5">
    <source>
        <dbReference type="ARBA" id="ARBA00047606"/>
    </source>
</evidence>
<evidence type="ECO:0000256" key="3">
    <source>
        <dbReference type="ARBA" id="ARBA00022676"/>
    </source>
</evidence>
<accession>A0A2C9VJC4</accession>
<comment type="catalytic activity">
    <reaction evidence="5">
        <text>an anthocyanidin + UDP-alpha-D-glucose + H(+) = an anthocyanidin 3-O-beta-D-glucoside + UDP</text>
        <dbReference type="Rhea" id="RHEA:20093"/>
        <dbReference type="ChEBI" id="CHEBI:15378"/>
        <dbReference type="ChEBI" id="CHEBI:16307"/>
        <dbReference type="ChEBI" id="CHEBI:58223"/>
        <dbReference type="ChEBI" id="CHEBI:58885"/>
        <dbReference type="ChEBI" id="CHEBI:143576"/>
        <dbReference type="EC" id="2.4.1.115"/>
    </reaction>
</comment>
<dbReference type="EMBL" id="CM004393">
    <property type="protein sequence ID" value="OAY45549.1"/>
    <property type="molecule type" value="Genomic_DNA"/>
</dbReference>
<dbReference type="OrthoDB" id="5835829at2759"/>
<comment type="caution">
    <text evidence="9">The sequence shown here is derived from an EMBL/GenBank/DDBJ whole genome shotgun (WGS) entry which is preliminary data.</text>
</comment>
<feature type="domain" description="Glycosyltransferase N-terminal" evidence="8">
    <location>
        <begin position="20"/>
        <end position="63"/>
    </location>
</feature>
<gene>
    <name evidence="9" type="ORF">MANES_07G070400v8</name>
</gene>
<proteinExistence type="inferred from homology"/>
<evidence type="ECO:0000256" key="7">
    <source>
        <dbReference type="RuleBase" id="RU362057"/>
    </source>
</evidence>
<evidence type="ECO:0000256" key="2">
    <source>
        <dbReference type="ARBA" id="ARBA00009995"/>
    </source>
</evidence>
<reference evidence="10" key="1">
    <citation type="journal article" date="2016" name="Nat. Biotechnol.">
        <title>Sequencing wild and cultivated cassava and related species reveals extensive interspecific hybridization and genetic diversity.</title>
        <authorList>
            <person name="Bredeson J.V."/>
            <person name="Lyons J.B."/>
            <person name="Prochnik S.E."/>
            <person name="Wu G.A."/>
            <person name="Ha C.M."/>
            <person name="Edsinger-Gonzales E."/>
            <person name="Grimwood J."/>
            <person name="Schmutz J."/>
            <person name="Rabbi I.Y."/>
            <person name="Egesi C."/>
            <person name="Nauluvula P."/>
            <person name="Lebot V."/>
            <person name="Ndunguru J."/>
            <person name="Mkamilo G."/>
            <person name="Bart R.S."/>
            <person name="Setter T.L."/>
            <person name="Gleadow R.M."/>
            <person name="Kulakow P."/>
            <person name="Ferguson M.E."/>
            <person name="Rounsley S."/>
            <person name="Rokhsar D.S."/>
        </authorList>
    </citation>
    <scope>NUCLEOTIDE SEQUENCE [LARGE SCALE GENOMIC DNA]</scope>
    <source>
        <strain evidence="10">cv. AM560-2</strain>
    </source>
</reference>
<dbReference type="GO" id="GO:0005737">
    <property type="term" value="C:cytoplasm"/>
    <property type="evidence" value="ECO:0000318"/>
    <property type="project" value="GO_Central"/>
</dbReference>
<comment type="similarity">
    <text evidence="2 6">Belongs to the UDP-glycosyltransferase family.</text>
</comment>
<dbReference type="OMA" id="YKMAKTV"/>
<dbReference type="CDD" id="cd03784">
    <property type="entry name" value="GT1_Gtf-like"/>
    <property type="match status" value="1"/>
</dbReference>
<keyword evidence="10" id="KW-1185">Reference proteome</keyword>
<evidence type="ECO:0000259" key="8">
    <source>
        <dbReference type="Pfam" id="PF26168"/>
    </source>
</evidence>
<dbReference type="SUPFAM" id="SSF53756">
    <property type="entry name" value="UDP-Glycosyltransferase/glycogen phosphorylase"/>
    <property type="match status" value="1"/>
</dbReference>
<name>A0A2C9VJC4_MANES</name>
<comment type="pathway">
    <text evidence="1">Pigment biosynthesis; anthocyanin biosynthesis.</text>
</comment>
<keyword evidence="4 6" id="KW-0808">Transferase</keyword>
<dbReference type="Pfam" id="PF00201">
    <property type="entry name" value="UDPGT"/>
    <property type="match status" value="1"/>
</dbReference>
<dbReference type="FunFam" id="3.40.50.2000:FF:000019">
    <property type="entry name" value="Glycosyltransferase"/>
    <property type="match status" value="1"/>
</dbReference>
<dbReference type="Gramene" id="Manes.07G070400.1.v8.1">
    <property type="protein sequence ID" value="Manes.07G070400.1.v8.1.CDS.1"/>
    <property type="gene ID" value="Manes.07G070400.v8.1"/>
</dbReference>
<dbReference type="InterPro" id="IPR058980">
    <property type="entry name" value="Glyco_transf_N"/>
</dbReference>
<keyword evidence="3 6" id="KW-0328">Glycosyltransferase</keyword>
<dbReference type="GO" id="GO:0080044">
    <property type="term" value="F:quercetin 7-O-glucosyltransferase activity"/>
    <property type="evidence" value="ECO:0000318"/>
    <property type="project" value="GO_Central"/>
</dbReference>
<dbReference type="Pfam" id="PF26168">
    <property type="entry name" value="Glyco_transf_N"/>
    <property type="match status" value="1"/>
</dbReference>
<organism evidence="9 10">
    <name type="scientific">Manihot esculenta</name>
    <name type="common">Cassava</name>
    <name type="synonym">Jatropha manihot</name>
    <dbReference type="NCBI Taxonomy" id="3983"/>
    <lineage>
        <taxon>Eukaryota</taxon>
        <taxon>Viridiplantae</taxon>
        <taxon>Streptophyta</taxon>
        <taxon>Embryophyta</taxon>
        <taxon>Tracheophyta</taxon>
        <taxon>Spermatophyta</taxon>
        <taxon>Magnoliopsida</taxon>
        <taxon>eudicotyledons</taxon>
        <taxon>Gunneridae</taxon>
        <taxon>Pentapetalae</taxon>
        <taxon>rosids</taxon>
        <taxon>fabids</taxon>
        <taxon>Malpighiales</taxon>
        <taxon>Euphorbiaceae</taxon>
        <taxon>Crotonoideae</taxon>
        <taxon>Manihoteae</taxon>
        <taxon>Manihot</taxon>
    </lineage>
</organism>
<dbReference type="FunFam" id="3.40.50.2000:FF:000101">
    <property type="entry name" value="Glycosyltransferase"/>
    <property type="match status" value="1"/>
</dbReference>
<dbReference type="GO" id="GO:0009718">
    <property type="term" value="P:anthocyanin-containing compound biosynthetic process"/>
    <property type="evidence" value="ECO:0007669"/>
    <property type="project" value="UniProtKB-UniPathway"/>
</dbReference>
<evidence type="ECO:0000256" key="6">
    <source>
        <dbReference type="RuleBase" id="RU003718"/>
    </source>
</evidence>
<dbReference type="InterPro" id="IPR035595">
    <property type="entry name" value="UDP_glycos_trans_CS"/>
</dbReference>
<dbReference type="PANTHER" id="PTHR11926">
    <property type="entry name" value="GLUCOSYL/GLUCURONOSYL TRANSFERASES"/>
    <property type="match status" value="1"/>
</dbReference>
<evidence type="ECO:0000313" key="10">
    <source>
        <dbReference type="Proteomes" id="UP000091857"/>
    </source>
</evidence>
<dbReference type="Proteomes" id="UP000091857">
    <property type="component" value="Chromosome 7"/>
</dbReference>
<dbReference type="GO" id="GO:0080043">
    <property type="term" value="F:quercetin 3-O-glucosyltransferase activity"/>
    <property type="evidence" value="ECO:0000318"/>
    <property type="project" value="GO_Central"/>
</dbReference>
<dbReference type="PANTHER" id="PTHR11926:SF1541">
    <property type="entry name" value="GLYCOSYLTRANSFERASE"/>
    <property type="match status" value="1"/>
</dbReference>
<evidence type="ECO:0000256" key="4">
    <source>
        <dbReference type="ARBA" id="ARBA00022679"/>
    </source>
</evidence>
<dbReference type="AlphaFoldDB" id="A0A2C9VJC4"/>
<dbReference type="EC" id="2.4.1.-" evidence="7"/>
<protein>
    <recommendedName>
        <fullName evidence="7">Glycosyltransferase</fullName>
        <ecNumber evidence="7">2.4.1.-</ecNumber>
    </recommendedName>
</protein>
<evidence type="ECO:0000313" key="9">
    <source>
        <dbReference type="EMBL" id="OAY45549.1"/>
    </source>
</evidence>
<sequence>MLFLSPPTQRGENMVSYSLVHVLLVSFPGQGHVNPLLRLGKRLASKGMLVTFSAPEVIGKRMRKANNITDQPVPVGDGFIRFEFFEDGWDEDDPRRQYLDQFLSQLELVGKQVISQMIKKYSEQGHPVSCLINNPFIPWVSDVAASLGLPSAMLWVQSCACFSAYYHYSRHLVPFPTEDNPEIDVQLPCVPLLKYDEVPSFLHPSTPYPFLGRAILGQFENIDKPFCILMETFQELEHELIEYMSKLCPILPVGPLFKDPKAPSATVKGDFLKADDCIEWLNSKPPSSVVYVSFGSVVSLKQDQLNEIAYGLLNSCVSFLWVFRPPPKDSVFEPADIPDEFLEKVGEKGKLVQWSPQDRVLAHPSVACFVTHCGWNSSMEALSSGMPVVAFPQWGDQVTDAKYLVDVFKVGVRLSRGEADKKLITRDEVEKCLLEATVGPKAAELKQNALKWKAAAEAAVADGGSSDRNIKAFVEEMMRKSIEITSKSSSLNGNVEELRV</sequence>